<dbReference type="CDD" id="cd02120">
    <property type="entry name" value="PA_subtilisin_like"/>
    <property type="match status" value="1"/>
</dbReference>
<dbReference type="Gene3D" id="3.40.50.200">
    <property type="entry name" value="Peptidase S8/S53 domain"/>
    <property type="match status" value="1"/>
</dbReference>
<dbReference type="STRING" id="4533.J3LHN5"/>
<dbReference type="Gramene" id="OB02G41520.1">
    <property type="protein sequence ID" value="OB02G41520.1"/>
    <property type="gene ID" value="OB02G41520"/>
</dbReference>
<sequence length="424" mass="44430">MNRQFQAIVVLGDGQTFSGTSLYAGDVDGGMKSLVFGGFAGSSVCEIGKLDASKVTGKIVLCEKGQVTDAAKGVAVDRAGGFGVIIASRSDLGEFASATAHLSTVPHAAGLEILRYMLKTPYPVGKILFFGTVLSSSPSAPRIGSFSGHGPNLAAPVEIVKPDLVAPGVSILAAWSGLISPTELSVDTRRVEFNVLSGTSMACPHVSGIAALLKKARPNWSPAMIMSALTTTAYDKDSNGDAIKDMATGKAAGPFELGAGHVDPNSALDPGLVYDAGDDDYLDFMCELGYSDMKTRVGIFLRDGTVTKCSTRASTTAADLNRASFSVVVKAYGDNITLQRTVRNVGALVVYTVGGVPPPGTQLRVRPSELVFDEEHQTRTYTVVIRTVSSGSFDKYTHGSIVWSDGVHRVKSPIAITWPSQSAA</sequence>
<evidence type="ECO:0000313" key="11">
    <source>
        <dbReference type="Proteomes" id="UP000006038"/>
    </source>
</evidence>
<feature type="domain" description="PA" evidence="8">
    <location>
        <begin position="42"/>
        <end position="91"/>
    </location>
</feature>
<evidence type="ECO:0000259" key="8">
    <source>
        <dbReference type="Pfam" id="PF02225"/>
    </source>
</evidence>
<dbReference type="OMA" id="ITWPESR"/>
<dbReference type="Pfam" id="PF17766">
    <property type="entry name" value="fn3_6"/>
    <property type="match status" value="1"/>
</dbReference>
<dbReference type="eggNOG" id="ENOG502QZDA">
    <property type="taxonomic scope" value="Eukaryota"/>
</dbReference>
<dbReference type="EnsemblPlants" id="OB02G41520.1">
    <property type="protein sequence ID" value="OB02G41520.1"/>
    <property type="gene ID" value="OB02G41520"/>
</dbReference>
<evidence type="ECO:0000256" key="4">
    <source>
        <dbReference type="ARBA" id="ARBA00022801"/>
    </source>
</evidence>
<dbReference type="InterPro" id="IPR036852">
    <property type="entry name" value="Peptidase_S8/S53_dom_sf"/>
</dbReference>
<feature type="domain" description="Peptidase S8/S53" evidence="7">
    <location>
        <begin position="138"/>
        <end position="237"/>
    </location>
</feature>
<dbReference type="InterPro" id="IPR023828">
    <property type="entry name" value="Peptidase_S8_Ser-AS"/>
</dbReference>
<evidence type="ECO:0008006" key="12">
    <source>
        <dbReference type="Google" id="ProtNLM"/>
    </source>
</evidence>
<dbReference type="Gene3D" id="3.50.30.30">
    <property type="match status" value="1"/>
</dbReference>
<dbReference type="Gene3D" id="2.60.40.2310">
    <property type="match status" value="1"/>
</dbReference>
<evidence type="ECO:0000256" key="6">
    <source>
        <dbReference type="PROSITE-ProRule" id="PRU01240"/>
    </source>
</evidence>
<dbReference type="GO" id="GO:0006508">
    <property type="term" value="P:proteolysis"/>
    <property type="evidence" value="ECO:0007669"/>
    <property type="project" value="UniProtKB-KW"/>
</dbReference>
<evidence type="ECO:0000256" key="5">
    <source>
        <dbReference type="ARBA" id="ARBA00022825"/>
    </source>
</evidence>
<evidence type="ECO:0000256" key="2">
    <source>
        <dbReference type="ARBA" id="ARBA00022670"/>
    </source>
</evidence>
<keyword evidence="2" id="KW-0645">Protease</keyword>
<evidence type="ECO:0000259" key="7">
    <source>
        <dbReference type="Pfam" id="PF00082"/>
    </source>
</evidence>
<dbReference type="SUPFAM" id="SSF52743">
    <property type="entry name" value="Subtilisin-like"/>
    <property type="match status" value="1"/>
</dbReference>
<dbReference type="AlphaFoldDB" id="J3LHN5"/>
<dbReference type="Proteomes" id="UP000006038">
    <property type="component" value="Unassembled WGS sequence"/>
</dbReference>
<proteinExistence type="inferred from homology"/>
<dbReference type="PANTHER" id="PTHR10795">
    <property type="entry name" value="PROPROTEIN CONVERTASE SUBTILISIN/KEXIN"/>
    <property type="match status" value="1"/>
</dbReference>
<evidence type="ECO:0000256" key="1">
    <source>
        <dbReference type="ARBA" id="ARBA00011073"/>
    </source>
</evidence>
<dbReference type="Pfam" id="PF00082">
    <property type="entry name" value="Peptidase_S8"/>
    <property type="match status" value="1"/>
</dbReference>
<dbReference type="GO" id="GO:0004252">
    <property type="term" value="F:serine-type endopeptidase activity"/>
    <property type="evidence" value="ECO:0007669"/>
    <property type="project" value="InterPro"/>
</dbReference>
<reference evidence="10" key="1">
    <citation type="submission" date="2013-04" db="UniProtKB">
        <authorList>
            <consortium name="EnsemblPlants"/>
        </authorList>
    </citation>
    <scope>IDENTIFICATION</scope>
</reference>
<protein>
    <recommendedName>
        <fullName evidence="12">Subtilisin-like protease fibronectin type-III domain-containing protein</fullName>
    </recommendedName>
</protein>
<dbReference type="InterPro" id="IPR003137">
    <property type="entry name" value="PA_domain"/>
</dbReference>
<dbReference type="InterPro" id="IPR041469">
    <property type="entry name" value="Subtilisin-like_FN3"/>
</dbReference>
<feature type="domain" description="Subtilisin-like protease fibronectin type-III" evidence="9">
    <location>
        <begin position="319"/>
        <end position="416"/>
    </location>
</feature>
<evidence type="ECO:0000259" key="9">
    <source>
        <dbReference type="Pfam" id="PF17766"/>
    </source>
</evidence>
<organism evidence="10">
    <name type="scientific">Oryza brachyantha</name>
    <name type="common">malo sina</name>
    <dbReference type="NCBI Taxonomy" id="4533"/>
    <lineage>
        <taxon>Eukaryota</taxon>
        <taxon>Viridiplantae</taxon>
        <taxon>Streptophyta</taxon>
        <taxon>Embryophyta</taxon>
        <taxon>Tracheophyta</taxon>
        <taxon>Spermatophyta</taxon>
        <taxon>Magnoliopsida</taxon>
        <taxon>Liliopsida</taxon>
        <taxon>Poales</taxon>
        <taxon>Poaceae</taxon>
        <taxon>BOP clade</taxon>
        <taxon>Oryzoideae</taxon>
        <taxon>Oryzeae</taxon>
        <taxon>Oryzinae</taxon>
        <taxon>Oryza</taxon>
    </lineage>
</organism>
<comment type="similarity">
    <text evidence="1 6">Belongs to the peptidase S8 family.</text>
</comment>
<dbReference type="PROSITE" id="PS51892">
    <property type="entry name" value="SUBTILASE"/>
    <property type="match status" value="1"/>
</dbReference>
<evidence type="ECO:0000256" key="3">
    <source>
        <dbReference type="ARBA" id="ARBA00022729"/>
    </source>
</evidence>
<dbReference type="PROSITE" id="PS00138">
    <property type="entry name" value="SUBTILASE_SER"/>
    <property type="match status" value="1"/>
</dbReference>
<dbReference type="HOGENOM" id="CLU_000625_1_0_1"/>
<dbReference type="InterPro" id="IPR045051">
    <property type="entry name" value="SBT"/>
</dbReference>
<comment type="caution">
    <text evidence="6">Lacks conserved residue(s) required for the propagation of feature annotation.</text>
</comment>
<evidence type="ECO:0000313" key="10">
    <source>
        <dbReference type="EnsemblPlants" id="OB02G41520.1"/>
    </source>
</evidence>
<keyword evidence="5" id="KW-0720">Serine protease</keyword>
<name>J3LHN5_ORYBR</name>
<keyword evidence="3" id="KW-0732">Signal</keyword>
<accession>J3LHN5</accession>
<keyword evidence="4" id="KW-0378">Hydrolase</keyword>
<keyword evidence="11" id="KW-1185">Reference proteome</keyword>
<dbReference type="Pfam" id="PF02225">
    <property type="entry name" value="PA"/>
    <property type="match status" value="1"/>
</dbReference>
<dbReference type="InterPro" id="IPR000209">
    <property type="entry name" value="Peptidase_S8/S53_dom"/>
</dbReference>